<organism evidence="2 3">
    <name type="scientific">Plectus sambesii</name>
    <dbReference type="NCBI Taxonomy" id="2011161"/>
    <lineage>
        <taxon>Eukaryota</taxon>
        <taxon>Metazoa</taxon>
        <taxon>Ecdysozoa</taxon>
        <taxon>Nematoda</taxon>
        <taxon>Chromadorea</taxon>
        <taxon>Plectida</taxon>
        <taxon>Plectina</taxon>
        <taxon>Plectoidea</taxon>
        <taxon>Plectidae</taxon>
        <taxon>Plectus</taxon>
    </lineage>
</organism>
<evidence type="ECO:0000313" key="3">
    <source>
        <dbReference type="WBParaSite" id="PSAMB.scaffold11796size3127.g34413.t1"/>
    </source>
</evidence>
<dbReference type="WBParaSite" id="PSAMB.scaffold11796size3127.g34413.t1">
    <property type="protein sequence ID" value="PSAMB.scaffold11796size3127.g34413.t1"/>
    <property type="gene ID" value="PSAMB.scaffold11796size3127.g34413"/>
</dbReference>
<dbReference type="Gene3D" id="1.20.1280.50">
    <property type="match status" value="1"/>
</dbReference>
<dbReference type="SUPFAM" id="SSF49785">
    <property type="entry name" value="Galactose-binding domain-like"/>
    <property type="match status" value="1"/>
</dbReference>
<dbReference type="GO" id="GO:0006516">
    <property type="term" value="P:glycoprotein catabolic process"/>
    <property type="evidence" value="ECO:0007669"/>
    <property type="project" value="TreeGrafter"/>
</dbReference>
<evidence type="ECO:0000259" key="1">
    <source>
        <dbReference type="PROSITE" id="PS51114"/>
    </source>
</evidence>
<dbReference type="AlphaFoldDB" id="A0A914USB2"/>
<dbReference type="GO" id="GO:0031146">
    <property type="term" value="P:SCF-dependent proteasomal ubiquitin-dependent protein catabolic process"/>
    <property type="evidence" value="ECO:0007669"/>
    <property type="project" value="TreeGrafter"/>
</dbReference>
<dbReference type="Proteomes" id="UP000887566">
    <property type="component" value="Unplaced"/>
</dbReference>
<protein>
    <submittedName>
        <fullName evidence="3">FBA domain-containing protein</fullName>
    </submittedName>
</protein>
<dbReference type="PANTHER" id="PTHR12125:SF5">
    <property type="entry name" value="F-BOX DOMAIN-CONTAINING PROTEIN"/>
    <property type="match status" value="1"/>
</dbReference>
<dbReference type="GO" id="GO:0005737">
    <property type="term" value="C:cytoplasm"/>
    <property type="evidence" value="ECO:0007669"/>
    <property type="project" value="TreeGrafter"/>
</dbReference>
<name>A0A914USB2_9BILA</name>
<keyword evidence="2" id="KW-1185">Reference proteome</keyword>
<dbReference type="SUPFAM" id="SSF81383">
    <property type="entry name" value="F-box domain"/>
    <property type="match status" value="1"/>
</dbReference>
<proteinExistence type="predicted"/>
<dbReference type="InterPro" id="IPR008979">
    <property type="entry name" value="Galactose-bd-like_sf"/>
</dbReference>
<dbReference type="SMART" id="SM01198">
    <property type="entry name" value="FBA"/>
    <property type="match status" value="1"/>
</dbReference>
<dbReference type="Pfam" id="PF04300">
    <property type="entry name" value="FBA"/>
    <property type="match status" value="1"/>
</dbReference>
<evidence type="ECO:0000313" key="2">
    <source>
        <dbReference type="Proteomes" id="UP000887566"/>
    </source>
</evidence>
<dbReference type="Gene3D" id="2.60.120.260">
    <property type="entry name" value="Galactose-binding domain-like"/>
    <property type="match status" value="1"/>
</dbReference>
<dbReference type="InterPro" id="IPR039752">
    <property type="entry name" value="F-box_only"/>
</dbReference>
<dbReference type="GO" id="GO:0036503">
    <property type="term" value="P:ERAD pathway"/>
    <property type="evidence" value="ECO:0007669"/>
    <property type="project" value="TreeGrafter"/>
</dbReference>
<dbReference type="GO" id="GO:0061630">
    <property type="term" value="F:ubiquitin protein ligase activity"/>
    <property type="evidence" value="ECO:0007669"/>
    <property type="project" value="TreeGrafter"/>
</dbReference>
<dbReference type="PROSITE" id="PS51114">
    <property type="entry name" value="FBA"/>
    <property type="match status" value="1"/>
</dbReference>
<sequence length="263" mass="30298">MTSGPCLLDDLLVSDDFLREILLRVSDLRTLTYSCPLVSKRWLSLTVDPKFWLEKCEYDDVALPPVHLRKEHAFDYKRILVKRPYNRNLIRNPSGEEELNFWKIMKRDGSGWTIESPPVYCDGRDFLRARATSLLNKVQRVKEQRIDLIAIGVEALVLDEVKPKIIVSERVSAREDRGYEYQLSAALGVVDEDGLISDVDEREETVEKPQWSAGQWQKVEIVFSDYPKGTREVVLRSGGKDSLFWYGHSGPRMTEASIMVVFD</sequence>
<dbReference type="InterPro" id="IPR007397">
    <property type="entry name" value="F-box-assoc_dom"/>
</dbReference>
<dbReference type="FunFam" id="2.60.120.260:FF:000012">
    <property type="entry name" value="F-box only protein 2"/>
    <property type="match status" value="1"/>
</dbReference>
<dbReference type="GO" id="GO:0019005">
    <property type="term" value="C:SCF ubiquitin ligase complex"/>
    <property type="evidence" value="ECO:0007669"/>
    <property type="project" value="TreeGrafter"/>
</dbReference>
<accession>A0A914USB2</accession>
<feature type="domain" description="FBA" evidence="1">
    <location>
        <begin position="79"/>
        <end position="262"/>
    </location>
</feature>
<dbReference type="PANTHER" id="PTHR12125">
    <property type="entry name" value="F-BOX ONLY PROTEIN 6-LIKE PROTEIN"/>
    <property type="match status" value="1"/>
</dbReference>
<reference evidence="3" key="1">
    <citation type="submission" date="2022-11" db="UniProtKB">
        <authorList>
            <consortium name="WormBaseParasite"/>
        </authorList>
    </citation>
    <scope>IDENTIFICATION</scope>
</reference>
<dbReference type="InterPro" id="IPR036047">
    <property type="entry name" value="F-box-like_dom_sf"/>
</dbReference>